<keyword evidence="2" id="KW-1185">Reference proteome</keyword>
<dbReference type="PRINTS" id="PR00450">
    <property type="entry name" value="RECOVERIN"/>
</dbReference>
<proteinExistence type="predicted"/>
<evidence type="ECO:0000313" key="2">
    <source>
        <dbReference type="Proteomes" id="UP000269396"/>
    </source>
</evidence>
<dbReference type="Proteomes" id="UP000269396">
    <property type="component" value="Unassembled WGS sequence"/>
</dbReference>
<evidence type="ECO:0000313" key="1">
    <source>
        <dbReference type="EMBL" id="VDP53678.1"/>
    </source>
</evidence>
<protein>
    <submittedName>
        <fullName evidence="1">Uncharacterized protein</fullName>
    </submittedName>
</protein>
<accession>A0A183P7C5</accession>
<reference evidence="1 2" key="1">
    <citation type="submission" date="2018-11" db="EMBL/GenBank/DDBJ databases">
        <authorList>
            <consortium name="Pathogen Informatics"/>
        </authorList>
    </citation>
    <scope>NUCLEOTIDE SEQUENCE [LARGE SCALE GENOMIC DNA]</scope>
    <source>
        <strain>Denwood</strain>
        <strain evidence="2">Zambia</strain>
    </source>
</reference>
<dbReference type="AlphaFoldDB" id="A0A183P7C5"/>
<gene>
    <name evidence="1" type="ORF">SMTD_LOCUS10261</name>
</gene>
<dbReference type="Gene3D" id="1.10.238.10">
    <property type="entry name" value="EF-hand"/>
    <property type="match status" value="1"/>
</dbReference>
<name>A0A183P7C5_9TREM</name>
<organism evidence="1 2">
    <name type="scientific">Schistosoma mattheei</name>
    <dbReference type="NCBI Taxonomy" id="31246"/>
    <lineage>
        <taxon>Eukaryota</taxon>
        <taxon>Metazoa</taxon>
        <taxon>Spiralia</taxon>
        <taxon>Lophotrochozoa</taxon>
        <taxon>Platyhelminthes</taxon>
        <taxon>Trematoda</taxon>
        <taxon>Digenea</taxon>
        <taxon>Strigeidida</taxon>
        <taxon>Schistosomatoidea</taxon>
        <taxon>Schistosomatidae</taxon>
        <taxon>Schistosoma</taxon>
    </lineage>
</organism>
<sequence length="38" mass="4459">MGQKQPKLKQDAVEELLNQTSFTETEIQDWYKGFLKVS</sequence>
<dbReference type="STRING" id="31246.A0A183P7C5"/>
<dbReference type="EMBL" id="UZAL01030423">
    <property type="protein sequence ID" value="VDP53678.1"/>
    <property type="molecule type" value="Genomic_DNA"/>
</dbReference>